<reference evidence="2 3" key="1">
    <citation type="submission" date="2020-05" db="EMBL/GenBank/DDBJ databases">
        <title>Genome Sequencing of Type Strains.</title>
        <authorList>
            <person name="Lemaire J.F."/>
            <person name="Inderbitzin P."/>
            <person name="Gregorio O.A."/>
            <person name="Collins S.B."/>
            <person name="Wespe N."/>
            <person name="Knight-Connoni V."/>
        </authorList>
    </citation>
    <scope>NUCLEOTIDE SEQUENCE [LARGE SCALE GENOMIC DNA]</scope>
    <source>
        <strain evidence="2 3">DSM 19942</strain>
    </source>
</reference>
<gene>
    <name evidence="2" type="ORF">HP548_03950</name>
</gene>
<feature type="domain" description="HNH" evidence="1">
    <location>
        <begin position="189"/>
        <end position="246"/>
    </location>
</feature>
<dbReference type="CDD" id="cd00085">
    <property type="entry name" value="HNHc"/>
    <property type="match status" value="1"/>
</dbReference>
<name>A0ABX2ME99_9BACL</name>
<protein>
    <recommendedName>
        <fullName evidence="1">HNH domain-containing protein</fullName>
    </recommendedName>
</protein>
<organism evidence="2 3">
    <name type="scientific">Paenibacillus taichungensis</name>
    <dbReference type="NCBI Taxonomy" id="484184"/>
    <lineage>
        <taxon>Bacteria</taxon>
        <taxon>Bacillati</taxon>
        <taxon>Bacillota</taxon>
        <taxon>Bacilli</taxon>
        <taxon>Bacillales</taxon>
        <taxon>Paenibacillaceae</taxon>
        <taxon>Paenibacillus</taxon>
    </lineage>
</organism>
<comment type="caution">
    <text evidence="2">The sequence shown here is derived from an EMBL/GenBank/DDBJ whole genome shotgun (WGS) entry which is preliminary data.</text>
</comment>
<keyword evidence="3" id="KW-1185">Reference proteome</keyword>
<evidence type="ECO:0000313" key="2">
    <source>
        <dbReference type="EMBL" id="NUU53243.1"/>
    </source>
</evidence>
<proteinExistence type="predicted"/>
<dbReference type="InterPro" id="IPR002711">
    <property type="entry name" value="HNH"/>
</dbReference>
<accession>A0ABX2ME99</accession>
<dbReference type="Proteomes" id="UP000577724">
    <property type="component" value="Unassembled WGS sequence"/>
</dbReference>
<dbReference type="Pfam" id="PF01844">
    <property type="entry name" value="HNH"/>
    <property type="match status" value="1"/>
</dbReference>
<evidence type="ECO:0000259" key="1">
    <source>
        <dbReference type="Pfam" id="PF01844"/>
    </source>
</evidence>
<evidence type="ECO:0000313" key="3">
    <source>
        <dbReference type="Proteomes" id="UP000577724"/>
    </source>
</evidence>
<dbReference type="EMBL" id="JABMCC010000096">
    <property type="protein sequence ID" value="NUU53243.1"/>
    <property type="molecule type" value="Genomic_DNA"/>
</dbReference>
<sequence length="267" mass="31249">MPFNMDYIEMGKEYDRDFLSSTWGYKGRQAISRGIFTPADEDKIILFVTNIKQKLDTQYKNYFIEEGILHMEGETNHSNDQRLINSELNNDSIYLFYRDIHHTPFVYYGRVFLVDYKINTDKPSTFILATSYSLAIGLKSLSTEQNKTNFSEERFIPDKEGEKRVKVHVSYERSLKNRAKAIEIHGTTCKACGFNFNEFYGSDLARHFIEVHHITPLSKISEEQQNIDPAIDLIPLCSNCHSMIHRQRDIVMSVEELQKRINRINKK</sequence>
<dbReference type="InterPro" id="IPR003615">
    <property type="entry name" value="HNH_nuc"/>
</dbReference>
<dbReference type="Gene3D" id="1.10.30.50">
    <property type="match status" value="1"/>
</dbReference>